<evidence type="ECO:0000313" key="2">
    <source>
        <dbReference type="EMBL" id="PON90787.1"/>
    </source>
</evidence>
<dbReference type="OrthoDB" id="10319933at2759"/>
<sequence>LIEHRNKPRLLFPTTLGTISNATTKLNFINIKSSGAGAQALHRRLHQRRIAGQFFGVNNPTSDLAELLKQLLSWFQKPRSLQNRSVTRKRPERNGAPRPDPIITTTTNNGHRSSIISISSGPTSVNSGPESLEVQLQRNVGIAAVVVVVIGILNPGRVTVRRQREGKRFGFENAIVEAMVVEIAEVLEGLGREEKRVIVNILNRSRIQKRVPKIGRGGSGRRPVDQAH</sequence>
<dbReference type="AlphaFoldDB" id="A0A2P5EZ26"/>
<reference evidence="3" key="1">
    <citation type="submission" date="2016-06" db="EMBL/GenBank/DDBJ databases">
        <title>Parallel loss of symbiosis genes in relatives of nitrogen-fixing non-legume Parasponia.</title>
        <authorList>
            <person name="Van Velzen R."/>
            <person name="Holmer R."/>
            <person name="Bu F."/>
            <person name="Rutten L."/>
            <person name="Van Zeijl A."/>
            <person name="Liu W."/>
            <person name="Santuari L."/>
            <person name="Cao Q."/>
            <person name="Sharma T."/>
            <person name="Shen D."/>
            <person name="Roswanjaya Y."/>
            <person name="Wardhani T."/>
            <person name="Kalhor M.S."/>
            <person name="Jansen J."/>
            <person name="Van den Hoogen J."/>
            <person name="Gungor B."/>
            <person name="Hartog M."/>
            <person name="Hontelez J."/>
            <person name="Verver J."/>
            <person name="Yang W.-C."/>
            <person name="Schijlen E."/>
            <person name="Repin R."/>
            <person name="Schilthuizen M."/>
            <person name="Schranz E."/>
            <person name="Heidstra R."/>
            <person name="Miyata K."/>
            <person name="Fedorova E."/>
            <person name="Kohlen W."/>
            <person name="Bisseling T."/>
            <person name="Smit S."/>
            <person name="Geurts R."/>
        </authorList>
    </citation>
    <scope>NUCLEOTIDE SEQUENCE [LARGE SCALE GENOMIC DNA]</scope>
    <source>
        <strain evidence="3">cv. RG33-2</strain>
    </source>
</reference>
<feature type="non-terminal residue" evidence="2">
    <location>
        <position position="1"/>
    </location>
</feature>
<comment type="caution">
    <text evidence="2">The sequence shown here is derived from an EMBL/GenBank/DDBJ whole genome shotgun (WGS) entry which is preliminary data.</text>
</comment>
<feature type="compositionally biased region" description="Polar residues" evidence="1">
    <location>
        <begin position="103"/>
        <end position="112"/>
    </location>
</feature>
<evidence type="ECO:0000313" key="3">
    <source>
        <dbReference type="Proteomes" id="UP000237000"/>
    </source>
</evidence>
<protein>
    <submittedName>
        <fullName evidence="2">Uncharacterized protein</fullName>
    </submittedName>
</protein>
<feature type="region of interest" description="Disordered" evidence="1">
    <location>
        <begin position="82"/>
        <end position="113"/>
    </location>
</feature>
<keyword evidence="3" id="KW-1185">Reference proteome</keyword>
<gene>
    <name evidence="2" type="ORF">TorRG33x02_134250</name>
</gene>
<evidence type="ECO:0000256" key="1">
    <source>
        <dbReference type="SAM" id="MobiDB-lite"/>
    </source>
</evidence>
<name>A0A2P5EZ26_TREOI</name>
<dbReference type="EMBL" id="JXTC01000080">
    <property type="protein sequence ID" value="PON90787.1"/>
    <property type="molecule type" value="Genomic_DNA"/>
</dbReference>
<proteinExistence type="predicted"/>
<accession>A0A2P5EZ26</accession>
<dbReference type="Proteomes" id="UP000237000">
    <property type="component" value="Unassembled WGS sequence"/>
</dbReference>
<dbReference type="InParanoid" id="A0A2P5EZ26"/>
<organism evidence="2 3">
    <name type="scientific">Trema orientale</name>
    <name type="common">Charcoal tree</name>
    <name type="synonym">Celtis orientalis</name>
    <dbReference type="NCBI Taxonomy" id="63057"/>
    <lineage>
        <taxon>Eukaryota</taxon>
        <taxon>Viridiplantae</taxon>
        <taxon>Streptophyta</taxon>
        <taxon>Embryophyta</taxon>
        <taxon>Tracheophyta</taxon>
        <taxon>Spermatophyta</taxon>
        <taxon>Magnoliopsida</taxon>
        <taxon>eudicotyledons</taxon>
        <taxon>Gunneridae</taxon>
        <taxon>Pentapetalae</taxon>
        <taxon>rosids</taxon>
        <taxon>fabids</taxon>
        <taxon>Rosales</taxon>
        <taxon>Cannabaceae</taxon>
        <taxon>Trema</taxon>
    </lineage>
</organism>